<reference evidence="1 2" key="1">
    <citation type="submission" date="2016-11" db="EMBL/GenBank/DDBJ databases">
        <authorList>
            <person name="Jaros S."/>
            <person name="Januszkiewicz K."/>
            <person name="Wedrychowicz H."/>
        </authorList>
    </citation>
    <scope>NUCLEOTIDE SEQUENCE [LARGE SCALE GENOMIC DNA]</scope>
    <source>
        <strain evidence="1 2">OK807</strain>
    </source>
</reference>
<accession>A0A1K2F432</accession>
<protein>
    <submittedName>
        <fullName evidence="1">Uncharacterized protein</fullName>
    </submittedName>
</protein>
<evidence type="ECO:0000313" key="2">
    <source>
        <dbReference type="Proteomes" id="UP000181909"/>
    </source>
</evidence>
<dbReference type="Proteomes" id="UP000181909">
    <property type="component" value="Unassembled WGS sequence"/>
</dbReference>
<dbReference type="AlphaFoldDB" id="A0A1K2F432"/>
<gene>
    <name evidence="1" type="ORF">SAMN02787144_102867</name>
</gene>
<name>A0A1K2F432_STRAR</name>
<evidence type="ECO:0000313" key="1">
    <source>
        <dbReference type="EMBL" id="SFY41781.1"/>
    </source>
</evidence>
<organism evidence="1 2">
    <name type="scientific">Streptomyces atratus</name>
    <dbReference type="NCBI Taxonomy" id="1893"/>
    <lineage>
        <taxon>Bacteria</taxon>
        <taxon>Bacillati</taxon>
        <taxon>Actinomycetota</taxon>
        <taxon>Actinomycetes</taxon>
        <taxon>Kitasatosporales</taxon>
        <taxon>Streptomycetaceae</taxon>
        <taxon>Streptomyces</taxon>
    </lineage>
</organism>
<proteinExistence type="predicted"/>
<dbReference type="EMBL" id="FPJO01000028">
    <property type="protein sequence ID" value="SFY41781.1"/>
    <property type="molecule type" value="Genomic_DNA"/>
</dbReference>
<sequence>MTECRPATTSDASWACSESVSHSAIRPVNRAICAAPRMPGGRVVDFVLGRAEQQRAQAPAALGLGDGQMAAQIVGVFESNETG</sequence>